<comment type="caution">
    <text evidence="2">The sequence shown here is derived from an EMBL/GenBank/DDBJ whole genome shotgun (WGS) entry which is preliminary data.</text>
</comment>
<keyword evidence="3" id="KW-1185">Reference proteome</keyword>
<reference evidence="2" key="1">
    <citation type="submission" date="2020-06" db="EMBL/GenBank/DDBJ databases">
        <authorList>
            <person name="Onetto C."/>
        </authorList>
    </citation>
    <scope>NUCLEOTIDE SEQUENCE</scope>
</reference>
<dbReference type="Pfam" id="PF00651">
    <property type="entry name" value="BTB"/>
    <property type="match status" value="1"/>
</dbReference>
<feature type="non-terminal residue" evidence="2">
    <location>
        <position position="1"/>
    </location>
</feature>
<dbReference type="Gene3D" id="3.30.710.10">
    <property type="entry name" value="Potassium Channel Kv1.1, Chain A"/>
    <property type="match status" value="1"/>
</dbReference>
<gene>
    <name evidence="2" type="ORF">AWRI4620_LOCUS9666</name>
</gene>
<feature type="domain" description="BTB" evidence="1">
    <location>
        <begin position="28"/>
        <end position="96"/>
    </location>
</feature>
<dbReference type="SMART" id="SM00225">
    <property type="entry name" value="BTB"/>
    <property type="match status" value="1"/>
</dbReference>
<accession>A0A9N8KNK2</accession>
<proteinExistence type="predicted"/>
<dbReference type="InterPro" id="IPR011333">
    <property type="entry name" value="SKP1/BTB/POZ_sf"/>
</dbReference>
<dbReference type="SUPFAM" id="SSF54695">
    <property type="entry name" value="POZ domain"/>
    <property type="match status" value="1"/>
</dbReference>
<organism evidence="2 3">
    <name type="scientific">Aureobasidium uvarum</name>
    <dbReference type="NCBI Taxonomy" id="2773716"/>
    <lineage>
        <taxon>Eukaryota</taxon>
        <taxon>Fungi</taxon>
        <taxon>Dikarya</taxon>
        <taxon>Ascomycota</taxon>
        <taxon>Pezizomycotina</taxon>
        <taxon>Dothideomycetes</taxon>
        <taxon>Dothideomycetidae</taxon>
        <taxon>Dothideales</taxon>
        <taxon>Saccotheciaceae</taxon>
        <taxon>Aureobasidium</taxon>
    </lineage>
</organism>
<dbReference type="PROSITE" id="PS50097">
    <property type="entry name" value="BTB"/>
    <property type="match status" value="1"/>
</dbReference>
<evidence type="ECO:0000313" key="2">
    <source>
        <dbReference type="EMBL" id="CAD0115411.1"/>
    </source>
</evidence>
<sequence>VRHRSSIPEDLISDVYRKRNFLDDQELSDVVIKFGDKQVFAHKIMLANGSAWFEKALLGSFSEANKKIIELHDDINPEVIMAMLKHLYGSNYYQQKILIGINGSAAFHLEVFMLGDKYDISSLREEASERFTDVLEHETDLVNFHDATIHAIQRLLGPDASQLADQSLVKTTKALVLGNYDCLFWNKTFRRLLARGTMLEEDLAYDFLDKVLRRDCARPERS</sequence>
<evidence type="ECO:0000313" key="3">
    <source>
        <dbReference type="Proteomes" id="UP000745764"/>
    </source>
</evidence>
<dbReference type="PANTHER" id="PTHR24413">
    <property type="entry name" value="SPECKLE-TYPE POZ PROTEIN"/>
    <property type="match status" value="1"/>
</dbReference>
<dbReference type="Proteomes" id="UP000745764">
    <property type="component" value="Unassembled WGS sequence"/>
</dbReference>
<dbReference type="AlphaFoldDB" id="A0A9N8KNK2"/>
<dbReference type="OrthoDB" id="6359816at2759"/>
<evidence type="ECO:0000259" key="1">
    <source>
        <dbReference type="PROSITE" id="PS50097"/>
    </source>
</evidence>
<name>A0A9N8KNK2_9PEZI</name>
<dbReference type="EMBL" id="CAINUL010000019">
    <property type="protein sequence ID" value="CAD0115411.1"/>
    <property type="molecule type" value="Genomic_DNA"/>
</dbReference>
<dbReference type="CDD" id="cd18186">
    <property type="entry name" value="BTB_POZ_ZBTB_KLHL-like"/>
    <property type="match status" value="1"/>
</dbReference>
<protein>
    <recommendedName>
        <fullName evidence="1">BTB domain-containing protein</fullName>
    </recommendedName>
</protein>
<dbReference type="InterPro" id="IPR000210">
    <property type="entry name" value="BTB/POZ_dom"/>
</dbReference>